<protein>
    <submittedName>
        <fullName evidence="2">Zn-dependent peptidase</fullName>
    </submittedName>
</protein>
<dbReference type="PATRIC" id="fig|1291052.5.peg.1268"/>
<feature type="domain" description="Peptidase M16 C-terminal" evidence="1">
    <location>
        <begin position="199"/>
        <end position="371"/>
    </location>
</feature>
<evidence type="ECO:0000313" key="3">
    <source>
        <dbReference type="Proteomes" id="UP000051679"/>
    </source>
</evidence>
<proteinExistence type="predicted"/>
<name>A0A0R1ZX90_9LACO</name>
<dbReference type="SUPFAM" id="SSF63411">
    <property type="entry name" value="LuxS/MPP-like metallohydrolase"/>
    <property type="match status" value="2"/>
</dbReference>
<dbReference type="InterPro" id="IPR011249">
    <property type="entry name" value="Metalloenz_LuxS/M16"/>
</dbReference>
<dbReference type="AlphaFoldDB" id="A0A0R1ZX90"/>
<accession>A0A0R1ZX90</accession>
<dbReference type="Pfam" id="PF05193">
    <property type="entry name" value="Peptidase_M16_C"/>
    <property type="match status" value="1"/>
</dbReference>
<dbReference type="EMBL" id="AYYO01000019">
    <property type="protein sequence ID" value="KRM55532.1"/>
    <property type="molecule type" value="Genomic_DNA"/>
</dbReference>
<reference evidence="2 3" key="1">
    <citation type="journal article" date="2015" name="Genome Announc.">
        <title>Expanding the biotechnology potential of lactobacilli through comparative genomics of 213 strains and associated genera.</title>
        <authorList>
            <person name="Sun Z."/>
            <person name="Harris H.M."/>
            <person name="McCann A."/>
            <person name="Guo C."/>
            <person name="Argimon S."/>
            <person name="Zhang W."/>
            <person name="Yang X."/>
            <person name="Jeffery I.B."/>
            <person name="Cooney J.C."/>
            <person name="Kagawa T.F."/>
            <person name="Liu W."/>
            <person name="Song Y."/>
            <person name="Salvetti E."/>
            <person name="Wrobel A."/>
            <person name="Rasinkangas P."/>
            <person name="Parkhill J."/>
            <person name="Rea M.C."/>
            <person name="O'Sullivan O."/>
            <person name="Ritari J."/>
            <person name="Douillard F.P."/>
            <person name="Paul Ross R."/>
            <person name="Yang R."/>
            <person name="Briner A.E."/>
            <person name="Felis G.E."/>
            <person name="de Vos W.M."/>
            <person name="Barrangou R."/>
            <person name="Klaenhammer T.R."/>
            <person name="Caufield P.W."/>
            <person name="Cui Y."/>
            <person name="Zhang H."/>
            <person name="O'Toole P.W."/>
        </authorList>
    </citation>
    <scope>NUCLEOTIDE SEQUENCE [LARGE SCALE GENOMIC DNA]</scope>
    <source>
        <strain evidence="2 3">DSM 20505</strain>
    </source>
</reference>
<dbReference type="Gene3D" id="3.30.830.10">
    <property type="entry name" value="Metalloenzyme, LuxS/M16 peptidase-like"/>
    <property type="match status" value="2"/>
</dbReference>
<dbReference type="GO" id="GO:0046872">
    <property type="term" value="F:metal ion binding"/>
    <property type="evidence" value="ECO:0007669"/>
    <property type="project" value="InterPro"/>
</dbReference>
<evidence type="ECO:0000313" key="2">
    <source>
        <dbReference type="EMBL" id="KRM55532.1"/>
    </source>
</evidence>
<gene>
    <name evidence="2" type="ORF">FC18_GL001250</name>
</gene>
<comment type="caution">
    <text evidence="2">The sequence shown here is derived from an EMBL/GenBank/DDBJ whole genome shotgun (WGS) entry which is preliminary data.</text>
</comment>
<dbReference type="InterPro" id="IPR007863">
    <property type="entry name" value="Peptidase_M16_C"/>
</dbReference>
<dbReference type="NCBIfam" id="NF047422">
    <property type="entry name" value="YfmF_fam"/>
    <property type="match status" value="1"/>
</dbReference>
<organism evidence="2 3">
    <name type="scientific">Lacticaseibacillus sharpeae JCM 1186 = DSM 20505</name>
    <dbReference type="NCBI Taxonomy" id="1291052"/>
    <lineage>
        <taxon>Bacteria</taxon>
        <taxon>Bacillati</taxon>
        <taxon>Bacillota</taxon>
        <taxon>Bacilli</taxon>
        <taxon>Lactobacillales</taxon>
        <taxon>Lactobacillaceae</taxon>
        <taxon>Lacticaseibacillus</taxon>
    </lineage>
</organism>
<sequence>MVRSVVAIAAAHCTLIEELNLRVKITDGVHLSVVPTDQFKTTYISVNFLAPLQRATIGARTLLTSLLEMSSAAYPTQAEFAAKLEDLYGASFGINVARVGRVHRVSAGMRVLSSEFADPELLSHAFDFLQEALLRPNIQDGQFNQATFDIEKKNLGVYLDSLSDDRGTQAALELQQAYFKDPAQAIPSFGTAQNLEPLTARGLVQTYKDMLANDQVEIVLLGNVDLETARTLASGLGLTGRTVASKEIEYDQPLHTEIVRKTASENVVQSKLNFAYHVGGDHFGPEYYATLVACELFGGSPLSLLFRNVREKESLAYYASANTNMMRHFMMVQTGIDGTNRARVEELVALQLQKVVAGDFTDAHLQSIKDGMINDRKSSLDSQGFLSSLALSSAMLPDAKLDAHTELTQIAAVTRADVQAAAAQMELQAVYFLNGEAQ</sequence>
<dbReference type="STRING" id="1291052.FC18_GL001250"/>
<dbReference type="Proteomes" id="UP000051679">
    <property type="component" value="Unassembled WGS sequence"/>
</dbReference>
<keyword evidence="3" id="KW-1185">Reference proteome</keyword>
<evidence type="ECO:0000259" key="1">
    <source>
        <dbReference type="Pfam" id="PF05193"/>
    </source>
</evidence>